<gene>
    <name evidence="10" type="ORF">MED92_15950</name>
</gene>
<protein>
    <recommendedName>
        <fullName evidence="2">histidine kinase</fullName>
        <ecNumber evidence="2">2.7.13.3</ecNumber>
    </recommendedName>
</protein>
<dbReference type="InterPro" id="IPR004358">
    <property type="entry name" value="Sig_transdc_His_kin-like_C"/>
</dbReference>
<keyword evidence="7" id="KW-0902">Two-component regulatory system</keyword>
<dbReference type="InterPro" id="IPR014265">
    <property type="entry name" value="XrtA/PrsK"/>
</dbReference>
<dbReference type="InterPro" id="IPR005467">
    <property type="entry name" value="His_kinase_dom"/>
</dbReference>
<reference evidence="10 11" key="1">
    <citation type="submission" date="2006-02" db="EMBL/GenBank/DDBJ databases">
        <authorList>
            <person name="Pinhassi J."/>
            <person name="Pedros-Alio C."/>
            <person name="Ferriera S."/>
            <person name="Johnson J."/>
            <person name="Kravitz S."/>
            <person name="Halpern A."/>
            <person name="Remington K."/>
            <person name="Beeson K."/>
            <person name="Tran B."/>
            <person name="Rogers Y.-H."/>
            <person name="Friedman R."/>
            <person name="Venter J.C."/>
        </authorList>
    </citation>
    <scope>NUCLEOTIDE SEQUENCE [LARGE SCALE GENOMIC DNA]</scope>
    <source>
        <strain evidence="10 11">MED92</strain>
    </source>
</reference>
<dbReference type="GO" id="GO:0005524">
    <property type="term" value="F:ATP binding"/>
    <property type="evidence" value="ECO:0007669"/>
    <property type="project" value="UniProtKB-KW"/>
</dbReference>
<dbReference type="NCBIfam" id="TIGR02916">
    <property type="entry name" value="PEP_his_kin"/>
    <property type="match status" value="1"/>
</dbReference>
<dbReference type="GO" id="GO:0004673">
    <property type="term" value="F:protein histidine kinase activity"/>
    <property type="evidence" value="ECO:0007669"/>
    <property type="project" value="UniProtKB-EC"/>
</dbReference>
<keyword evidence="11" id="KW-1185">Reference proteome</keyword>
<dbReference type="SUPFAM" id="SSF55874">
    <property type="entry name" value="ATPase domain of HSP90 chaperone/DNA topoisomerase II/histidine kinase"/>
    <property type="match status" value="1"/>
</dbReference>
<feature type="transmembrane region" description="Helical" evidence="8">
    <location>
        <begin position="224"/>
        <end position="245"/>
    </location>
</feature>
<keyword evidence="8" id="KW-0812">Transmembrane</keyword>
<evidence type="ECO:0000256" key="5">
    <source>
        <dbReference type="ARBA" id="ARBA00022777"/>
    </source>
</evidence>
<name>A0A7U8C3S4_NEPCE</name>
<dbReference type="GO" id="GO:0000160">
    <property type="term" value="P:phosphorelay signal transduction system"/>
    <property type="evidence" value="ECO:0007669"/>
    <property type="project" value="UniProtKB-KW"/>
</dbReference>
<evidence type="ECO:0000256" key="6">
    <source>
        <dbReference type="ARBA" id="ARBA00022840"/>
    </source>
</evidence>
<keyword evidence="3" id="KW-0808">Transferase</keyword>
<dbReference type="Gene3D" id="3.30.565.10">
    <property type="entry name" value="Histidine kinase-like ATPase, C-terminal domain"/>
    <property type="match status" value="1"/>
</dbReference>
<feature type="transmembrane region" description="Helical" evidence="8">
    <location>
        <begin position="56"/>
        <end position="77"/>
    </location>
</feature>
<evidence type="ECO:0000259" key="9">
    <source>
        <dbReference type="PROSITE" id="PS50109"/>
    </source>
</evidence>
<feature type="transmembrane region" description="Helical" evidence="8">
    <location>
        <begin position="31"/>
        <end position="50"/>
    </location>
</feature>
<evidence type="ECO:0000256" key="8">
    <source>
        <dbReference type="SAM" id="Phobius"/>
    </source>
</evidence>
<feature type="transmembrane region" description="Helical" evidence="8">
    <location>
        <begin position="251"/>
        <end position="272"/>
    </location>
</feature>
<evidence type="ECO:0000256" key="4">
    <source>
        <dbReference type="ARBA" id="ARBA00022741"/>
    </source>
</evidence>
<evidence type="ECO:0000313" key="11">
    <source>
        <dbReference type="Proteomes" id="UP000002171"/>
    </source>
</evidence>
<proteinExistence type="predicted"/>
<dbReference type="InterPro" id="IPR003594">
    <property type="entry name" value="HATPase_dom"/>
</dbReference>
<dbReference type="PANTHER" id="PTHR43065:SF46">
    <property type="entry name" value="C4-DICARBOXYLATE TRANSPORT SENSOR PROTEIN DCTB"/>
    <property type="match status" value="1"/>
</dbReference>
<feature type="transmembrane region" description="Helical" evidence="8">
    <location>
        <begin position="150"/>
        <end position="167"/>
    </location>
</feature>
<feature type="transmembrane region" description="Helical" evidence="8">
    <location>
        <begin position="97"/>
        <end position="115"/>
    </location>
</feature>
<keyword evidence="4" id="KW-0547">Nucleotide-binding</keyword>
<dbReference type="PRINTS" id="PR00344">
    <property type="entry name" value="BCTRLSENSOR"/>
</dbReference>
<dbReference type="SMART" id="SM00387">
    <property type="entry name" value="HATPase_c"/>
    <property type="match status" value="1"/>
</dbReference>
<evidence type="ECO:0000256" key="2">
    <source>
        <dbReference type="ARBA" id="ARBA00012438"/>
    </source>
</evidence>
<keyword evidence="8" id="KW-0472">Membrane</keyword>
<dbReference type="EC" id="2.7.13.3" evidence="2"/>
<evidence type="ECO:0000256" key="3">
    <source>
        <dbReference type="ARBA" id="ARBA00022679"/>
    </source>
</evidence>
<evidence type="ECO:0000313" key="10">
    <source>
        <dbReference type="EMBL" id="EAR59919.1"/>
    </source>
</evidence>
<dbReference type="AlphaFoldDB" id="A0A7U8C3S4"/>
<dbReference type="Pfam" id="PF02518">
    <property type="entry name" value="HATPase_c"/>
    <property type="match status" value="1"/>
</dbReference>
<keyword evidence="6" id="KW-0067">ATP-binding</keyword>
<feature type="transmembrane region" description="Helical" evidence="8">
    <location>
        <begin position="187"/>
        <end position="204"/>
    </location>
</feature>
<feature type="transmembrane region" description="Helical" evidence="8">
    <location>
        <begin position="6"/>
        <end position="24"/>
    </location>
</feature>
<feature type="domain" description="Histidine kinase" evidence="9">
    <location>
        <begin position="472"/>
        <end position="674"/>
    </location>
</feature>
<dbReference type="OrthoDB" id="9785691at2"/>
<evidence type="ECO:0000256" key="7">
    <source>
        <dbReference type="ARBA" id="ARBA00023012"/>
    </source>
</evidence>
<dbReference type="PROSITE" id="PS50109">
    <property type="entry name" value="HIS_KIN"/>
    <property type="match status" value="1"/>
</dbReference>
<evidence type="ECO:0000256" key="1">
    <source>
        <dbReference type="ARBA" id="ARBA00000085"/>
    </source>
</evidence>
<keyword evidence="5 10" id="KW-0418">Kinase</keyword>
<comment type="caution">
    <text evidence="10">The sequence shown here is derived from an EMBL/GenBank/DDBJ whole genome shotgun (WGS) entry which is preliminary data.</text>
</comment>
<keyword evidence="8" id="KW-1133">Transmembrane helix</keyword>
<sequence length="678" mass="76545">MLSWITPFFGASIISVSLAFVFAIQFYRKRSCYSLTLAALFNSFWLFSLSPSDGNLNFQGSLSLFFECMHYSIWILAISRAFPESSSQEQLKVHQSIFWLAWGITLSVCLLPYLGITINPALGSLLALGLTFSTIWCTEKLYRFSSHDRQIKMLSISIGILLFYDLFYHSYSMFDSSNKVELTHLRASVYLAACFIMAIGLMVLPGSHETPPSTIKLSQKAAFYGSTLLTSALLLTLIFLGGYYIQSLSGSWLNTLFIFVTFTAVFAIVTVYTSRKVRAEIVVFINKHFYSHVYNYREEWLKISNILSQNSDRSPYELSLEIMTKAFNCDHGMIWVKSDSSFTPKFSTKDFGDINLLAEPADSEFVNCMIHHDWIFYPAATCSEEIGAHNNSLPAWAPDIPDLWIISPLLTNNEVIAFVALTRIQDQRPTWEDLDLLRTIGSQLAAHIKLHIQEEKLEEQLQLNVYNKLSSFVMHDLNNLIAQQDLVVKNADKHISNPAFVADAISTVQNSVKRMKALLYKLKSNKPEDLEQTNLQKVIKQAIQHNINNTPHPELSYSGSDFTVLADKERLMMSISHLIKNAQDATPDDGNIFIDATQTGNKIYLVIRDTGVGMSSTFIRDKLFKPFESTKTDLGMGIGVYLTRDYIQQLGGNLAVSSQPGKGTTFKIELAHFSDTYE</sequence>
<dbReference type="SUPFAM" id="SSF55781">
    <property type="entry name" value="GAF domain-like"/>
    <property type="match status" value="1"/>
</dbReference>
<dbReference type="InterPro" id="IPR036890">
    <property type="entry name" value="HATPase_C_sf"/>
</dbReference>
<dbReference type="EMBL" id="AAOW01000028">
    <property type="protein sequence ID" value="EAR59919.1"/>
    <property type="molecule type" value="Genomic_DNA"/>
</dbReference>
<dbReference type="RefSeq" id="WP_007020855.1">
    <property type="nucleotide sequence ID" value="NZ_CH724125.1"/>
</dbReference>
<accession>A0A7U8C3S4</accession>
<organism evidence="10 11">
    <name type="scientific">Neptuniibacter caesariensis</name>
    <dbReference type="NCBI Taxonomy" id="207954"/>
    <lineage>
        <taxon>Bacteria</taxon>
        <taxon>Pseudomonadati</taxon>
        <taxon>Pseudomonadota</taxon>
        <taxon>Gammaproteobacteria</taxon>
        <taxon>Oceanospirillales</taxon>
        <taxon>Oceanospirillaceae</taxon>
        <taxon>Neptuniibacter</taxon>
    </lineage>
</organism>
<comment type="catalytic activity">
    <reaction evidence="1">
        <text>ATP + protein L-histidine = ADP + protein N-phospho-L-histidine.</text>
        <dbReference type="EC" id="2.7.13.3"/>
    </reaction>
</comment>
<dbReference type="Proteomes" id="UP000002171">
    <property type="component" value="Unassembled WGS sequence"/>
</dbReference>
<dbReference type="PANTHER" id="PTHR43065">
    <property type="entry name" value="SENSOR HISTIDINE KINASE"/>
    <property type="match status" value="1"/>
</dbReference>